<evidence type="ECO:0000259" key="2">
    <source>
        <dbReference type="Pfam" id="PF13514"/>
    </source>
</evidence>
<dbReference type="EMBL" id="LAPV01000072">
    <property type="protein sequence ID" value="KKC33944.1"/>
    <property type="molecule type" value="Genomic_DNA"/>
</dbReference>
<protein>
    <submittedName>
        <fullName evidence="4">AAA domain-containing protein</fullName>
    </submittedName>
</protein>
<feature type="domain" description="YhaN AAA" evidence="2">
    <location>
        <begin position="2"/>
        <end position="201"/>
    </location>
</feature>
<reference evidence="3 5" key="1">
    <citation type="submission" date="2015-03" db="EMBL/GenBank/DDBJ databases">
        <authorList>
            <person name="Lepp D."/>
            <person name="Hassan Y.I."/>
            <person name="Li X.-Z."/>
            <person name="Zhou T."/>
        </authorList>
    </citation>
    <scope>NUCLEOTIDE SEQUENCE [LARGE SCALE GENOMIC DNA]</scope>
    <source>
        <strain evidence="3 5">Cr7-05</strain>
    </source>
</reference>
<proteinExistence type="predicted"/>
<keyword evidence="1" id="KW-0175">Coiled coil</keyword>
<evidence type="ECO:0000256" key="1">
    <source>
        <dbReference type="SAM" id="Coils"/>
    </source>
</evidence>
<dbReference type="RefSeq" id="WP_046170023.1">
    <property type="nucleotide sequence ID" value="NZ_FOMB01000026.1"/>
</dbReference>
<dbReference type="Proteomes" id="UP000033519">
    <property type="component" value="Unassembled WGS sequence"/>
</dbReference>
<reference evidence="4 6" key="2">
    <citation type="submission" date="2016-10" db="EMBL/GenBank/DDBJ databases">
        <authorList>
            <person name="de Groot N.N."/>
        </authorList>
    </citation>
    <scope>NUCLEOTIDE SEQUENCE [LARGE SCALE GENOMIC DNA]</scope>
    <source>
        <strain evidence="4 6">CGMCC 1.10210</strain>
    </source>
</reference>
<evidence type="ECO:0000313" key="6">
    <source>
        <dbReference type="Proteomes" id="UP000182258"/>
    </source>
</evidence>
<dbReference type="InterPro" id="IPR027417">
    <property type="entry name" value="P-loop_NTPase"/>
</dbReference>
<dbReference type="PATRIC" id="fig|728005.3.peg.3549"/>
<name>A0A0F5Q1I9_9HYPH</name>
<dbReference type="EMBL" id="FOMB01000026">
    <property type="protein sequence ID" value="SFD17727.1"/>
    <property type="molecule type" value="Genomic_DNA"/>
</dbReference>
<evidence type="ECO:0000313" key="4">
    <source>
        <dbReference type="EMBL" id="SFD17727.1"/>
    </source>
</evidence>
<evidence type="ECO:0000313" key="3">
    <source>
        <dbReference type="EMBL" id="KKC33944.1"/>
    </source>
</evidence>
<dbReference type="AlphaFoldDB" id="A0A0F5Q1I9"/>
<sequence length="302" mass="33175">MSVTRYGKFTDYAIDFGPAQPGKPDLHIVYGLNEAGKSTALSAYLDLLFGVEHNSRYGFLHAYPNMLVGSALEFGGAEHALTRVKGKSPTLRDGRGQPVDEAPLSVPLAGLTRDTYRSMFSLDDQSLEDGGNAIVASKGELGELLFAASAGLADLGSILSKVREEADDIHKLRGRTTQIAELKRNLAALKTQQDEIDTRASAHAVLLATKLQAETAYARAMHDQGQAKTRHDEIARLLRAAPLASEYQRLQREIEQFGSCQCLPPSGPDNCQGSWSRMQNCTRRARVHRRTWPGWTAKSPRW</sequence>
<gene>
    <name evidence="4" type="ORF">SAMN04488059_1263</name>
    <name evidence="3" type="ORF">WH91_05625</name>
</gene>
<dbReference type="InterPro" id="IPR038734">
    <property type="entry name" value="YhaN_AAA"/>
</dbReference>
<dbReference type="Proteomes" id="UP000182258">
    <property type="component" value="Unassembled WGS sequence"/>
</dbReference>
<keyword evidence="5" id="KW-1185">Reference proteome</keyword>
<dbReference type="Gene3D" id="3.40.50.300">
    <property type="entry name" value="P-loop containing nucleotide triphosphate hydrolases"/>
    <property type="match status" value="1"/>
</dbReference>
<dbReference type="Pfam" id="PF13514">
    <property type="entry name" value="AAA_27"/>
    <property type="match status" value="1"/>
</dbReference>
<evidence type="ECO:0000313" key="5">
    <source>
        <dbReference type="Proteomes" id="UP000033519"/>
    </source>
</evidence>
<dbReference type="PANTHER" id="PTHR41259">
    <property type="entry name" value="DOUBLE-STRAND BREAK REPAIR RAD50 ATPASE, PUTATIVE-RELATED"/>
    <property type="match status" value="1"/>
</dbReference>
<feature type="coiled-coil region" evidence="1">
    <location>
        <begin position="172"/>
        <end position="199"/>
    </location>
</feature>
<organism evidence="4 6">
    <name type="scientific">Devosia psychrophila</name>
    <dbReference type="NCBI Taxonomy" id="728005"/>
    <lineage>
        <taxon>Bacteria</taxon>
        <taxon>Pseudomonadati</taxon>
        <taxon>Pseudomonadota</taxon>
        <taxon>Alphaproteobacteria</taxon>
        <taxon>Hyphomicrobiales</taxon>
        <taxon>Devosiaceae</taxon>
        <taxon>Devosia</taxon>
    </lineage>
</organism>
<dbReference type="OrthoDB" id="9764467at2"/>
<dbReference type="PANTHER" id="PTHR41259:SF1">
    <property type="entry name" value="DOUBLE-STRAND BREAK REPAIR RAD50 ATPASE, PUTATIVE-RELATED"/>
    <property type="match status" value="1"/>
</dbReference>
<accession>A0A0F5Q1I9</accession>